<feature type="domain" description="Pseudouridine synthase I TruA alpha/beta" evidence="8">
    <location>
        <begin position="8"/>
        <end position="92"/>
    </location>
</feature>
<dbReference type="Gene3D" id="3.30.70.660">
    <property type="entry name" value="Pseudouridine synthase I, catalytic domain, C-terminal subdomain"/>
    <property type="match status" value="1"/>
</dbReference>
<dbReference type="InterPro" id="IPR020094">
    <property type="entry name" value="TruA/RsuA/RluB/E/F_N"/>
</dbReference>
<keyword evidence="3 4" id="KW-0413">Isomerase</keyword>
<dbReference type="GO" id="GO:0160147">
    <property type="term" value="F:tRNA pseudouridine(38-40) synthase activity"/>
    <property type="evidence" value="ECO:0007669"/>
    <property type="project" value="UniProtKB-EC"/>
</dbReference>
<dbReference type="InterPro" id="IPR001406">
    <property type="entry name" value="PsdUridine_synth_TruA"/>
</dbReference>
<dbReference type="GO" id="GO:0003723">
    <property type="term" value="F:RNA binding"/>
    <property type="evidence" value="ECO:0007669"/>
    <property type="project" value="InterPro"/>
</dbReference>
<dbReference type="PIRSF" id="PIRSF001430">
    <property type="entry name" value="tRNA_psdUrid_synth"/>
    <property type="match status" value="1"/>
</dbReference>
<comment type="subunit">
    <text evidence="4">Homodimer.</text>
</comment>
<dbReference type="EMBL" id="AP021889">
    <property type="protein sequence ID" value="BBP46382.1"/>
    <property type="molecule type" value="Genomic_DNA"/>
</dbReference>
<dbReference type="PANTHER" id="PTHR11142">
    <property type="entry name" value="PSEUDOURIDYLATE SYNTHASE"/>
    <property type="match status" value="1"/>
</dbReference>
<evidence type="ECO:0000256" key="3">
    <source>
        <dbReference type="ARBA" id="ARBA00023235"/>
    </source>
</evidence>
<dbReference type="InterPro" id="IPR020095">
    <property type="entry name" value="PsdUridine_synth_TruA_C"/>
</dbReference>
<comment type="catalytic activity">
    <reaction evidence="4 7">
        <text>uridine(38/39/40) in tRNA = pseudouridine(38/39/40) in tRNA</text>
        <dbReference type="Rhea" id="RHEA:22376"/>
        <dbReference type="Rhea" id="RHEA-COMP:10085"/>
        <dbReference type="Rhea" id="RHEA-COMP:10087"/>
        <dbReference type="ChEBI" id="CHEBI:65314"/>
        <dbReference type="ChEBI" id="CHEBI:65315"/>
        <dbReference type="EC" id="5.4.99.12"/>
    </reaction>
</comment>
<evidence type="ECO:0000256" key="4">
    <source>
        <dbReference type="HAMAP-Rule" id="MF_00171"/>
    </source>
</evidence>
<dbReference type="HAMAP" id="MF_00171">
    <property type="entry name" value="TruA"/>
    <property type="match status" value="1"/>
</dbReference>
<gene>
    <name evidence="4 9" type="primary">truA</name>
    <name evidence="9" type="ORF">THMIRHAS_17550</name>
</gene>
<dbReference type="KEGG" id="tse:THMIRHAS_17550"/>
<dbReference type="CDD" id="cd02570">
    <property type="entry name" value="PseudoU_synth_EcTruA"/>
    <property type="match status" value="1"/>
</dbReference>
<evidence type="ECO:0000259" key="8">
    <source>
        <dbReference type="Pfam" id="PF01416"/>
    </source>
</evidence>
<comment type="function">
    <text evidence="4">Formation of pseudouridine at positions 38, 39 and 40 in the anticodon stem and loop of transfer RNAs.</text>
</comment>
<sequence>MRIVLGVEYQGGRYCGYQRQKHCPSVQAHLEQALSSIANQPIELYCAGRTDTGVHAIGQVVHFDSTAVRPQRAWIQGVNTQLPEDIRVVWMQEMLGGPEGFHARFSAVARQYRYVIYNRQVHSAVLAGRVTHEAYRLDAPAMHLAAQALLGEQDFSSFRAAACQASHARRNVQSVQVSRSGDFVLIDIQANAFLHHMVRNIVGALIEVGKVHQGTAWIAELLALRDRTKAAPTAPAEGLYFVNAIYPDVWQIPQAQLDAVLWHF</sequence>
<dbReference type="InterPro" id="IPR020103">
    <property type="entry name" value="PsdUridine_synth_cat_dom_sf"/>
</dbReference>
<organism evidence="9 10">
    <name type="scientific">Thiosulfatimonas sediminis</name>
    <dbReference type="NCBI Taxonomy" id="2675054"/>
    <lineage>
        <taxon>Bacteria</taxon>
        <taxon>Pseudomonadati</taxon>
        <taxon>Pseudomonadota</taxon>
        <taxon>Gammaproteobacteria</taxon>
        <taxon>Thiotrichales</taxon>
        <taxon>Piscirickettsiaceae</taxon>
        <taxon>Thiosulfatimonas</taxon>
    </lineage>
</organism>
<dbReference type="NCBIfam" id="TIGR00071">
    <property type="entry name" value="hisT_truA"/>
    <property type="match status" value="1"/>
</dbReference>
<feature type="binding site" evidence="4 6">
    <location>
        <position position="112"/>
    </location>
    <ligand>
        <name>substrate</name>
    </ligand>
</feature>
<dbReference type="GO" id="GO:0031119">
    <property type="term" value="P:tRNA pseudouridine synthesis"/>
    <property type="evidence" value="ECO:0007669"/>
    <property type="project" value="UniProtKB-UniRule"/>
</dbReference>
<evidence type="ECO:0000313" key="9">
    <source>
        <dbReference type="EMBL" id="BBP46382.1"/>
    </source>
</evidence>
<feature type="domain" description="Pseudouridine synthase I TruA alpha/beta" evidence="8">
    <location>
        <begin position="145"/>
        <end position="247"/>
    </location>
</feature>
<evidence type="ECO:0000256" key="5">
    <source>
        <dbReference type="PIRSR" id="PIRSR001430-1"/>
    </source>
</evidence>
<proteinExistence type="inferred from homology"/>
<dbReference type="FunFam" id="3.30.70.580:FF:000001">
    <property type="entry name" value="tRNA pseudouridine synthase A"/>
    <property type="match status" value="1"/>
</dbReference>
<dbReference type="AlphaFoldDB" id="A0A6F8PW52"/>
<dbReference type="InterPro" id="IPR020097">
    <property type="entry name" value="PsdUridine_synth_TruA_a/b_dom"/>
</dbReference>
<comment type="caution">
    <text evidence="4">Lacks conserved residue(s) required for the propagation of feature annotation.</text>
</comment>
<evidence type="ECO:0000256" key="1">
    <source>
        <dbReference type="ARBA" id="ARBA00009375"/>
    </source>
</evidence>
<evidence type="ECO:0000256" key="6">
    <source>
        <dbReference type="PIRSR" id="PIRSR001430-2"/>
    </source>
</evidence>
<protein>
    <recommendedName>
        <fullName evidence="4">tRNA pseudouridine synthase A</fullName>
        <ecNumber evidence="4">5.4.99.12</ecNumber>
    </recommendedName>
    <alternativeName>
        <fullName evidence="4">tRNA pseudouridine(38-40) synthase</fullName>
    </alternativeName>
    <alternativeName>
        <fullName evidence="4">tRNA pseudouridylate synthase I</fullName>
    </alternativeName>
    <alternativeName>
        <fullName evidence="4">tRNA-uridine isomerase I</fullName>
    </alternativeName>
</protein>
<dbReference type="Proteomes" id="UP000501726">
    <property type="component" value="Chromosome"/>
</dbReference>
<accession>A0A6F8PW52</accession>
<evidence type="ECO:0000313" key="10">
    <source>
        <dbReference type="Proteomes" id="UP000501726"/>
    </source>
</evidence>
<dbReference type="RefSeq" id="WP_173272941.1">
    <property type="nucleotide sequence ID" value="NZ_AP021889.1"/>
</dbReference>
<dbReference type="Gene3D" id="3.30.70.580">
    <property type="entry name" value="Pseudouridine synthase I, catalytic domain, N-terminal subdomain"/>
    <property type="match status" value="1"/>
</dbReference>
<dbReference type="SUPFAM" id="SSF55120">
    <property type="entry name" value="Pseudouridine synthase"/>
    <property type="match status" value="1"/>
</dbReference>
<name>A0A6F8PW52_9GAMM</name>
<feature type="active site" description="Nucleophile" evidence="4 5">
    <location>
        <position position="51"/>
    </location>
</feature>
<reference evidence="10" key="1">
    <citation type="submission" date="2019-11" db="EMBL/GenBank/DDBJ databases">
        <title>Isolation and characterization of two novel species in the genus Thiomicrorhabdus.</title>
        <authorList>
            <person name="Mochizuki J."/>
            <person name="Kojima H."/>
            <person name="Fukui M."/>
        </authorList>
    </citation>
    <scope>NUCLEOTIDE SEQUENCE [LARGE SCALE GENOMIC DNA]</scope>
    <source>
        <strain evidence="10">aks77</strain>
    </source>
</reference>
<dbReference type="PANTHER" id="PTHR11142:SF0">
    <property type="entry name" value="TRNA PSEUDOURIDINE SYNTHASE-LIKE 1"/>
    <property type="match status" value="1"/>
</dbReference>
<dbReference type="Pfam" id="PF01416">
    <property type="entry name" value="PseudoU_synth_1"/>
    <property type="match status" value="2"/>
</dbReference>
<keyword evidence="10" id="KW-1185">Reference proteome</keyword>
<keyword evidence="2 4" id="KW-0819">tRNA processing</keyword>
<comment type="similarity">
    <text evidence="1 4 7">Belongs to the tRNA pseudouridine synthase TruA family.</text>
</comment>
<dbReference type="EC" id="5.4.99.12" evidence="4"/>
<evidence type="ECO:0000256" key="2">
    <source>
        <dbReference type="ARBA" id="ARBA00022694"/>
    </source>
</evidence>
<evidence type="ECO:0000256" key="7">
    <source>
        <dbReference type="RuleBase" id="RU003792"/>
    </source>
</evidence>